<dbReference type="EMBL" id="BAABWU010000001">
    <property type="protein sequence ID" value="GAA6195081.1"/>
    <property type="molecule type" value="Genomic_DNA"/>
</dbReference>
<keyword evidence="3" id="KW-1185">Reference proteome</keyword>
<dbReference type="SUPFAM" id="SSF102705">
    <property type="entry name" value="NIF3 (NGG1p interacting factor 3)-like"/>
    <property type="match status" value="1"/>
</dbReference>
<name>A0ABQ0AGT5_9RHOB</name>
<dbReference type="InterPro" id="IPR036069">
    <property type="entry name" value="DUF34/NIF3_sf"/>
</dbReference>
<comment type="caution">
    <text evidence="2">The sequence shown here is derived from an EMBL/GenBank/DDBJ whole genome shotgun (WGS) entry which is preliminary data.</text>
</comment>
<dbReference type="RefSeq" id="WP_353396842.1">
    <property type="nucleotide sequence ID" value="NZ_BAABWU010000001.1"/>
</dbReference>
<evidence type="ECO:0000256" key="1">
    <source>
        <dbReference type="SAM" id="MobiDB-lite"/>
    </source>
</evidence>
<evidence type="ECO:0000313" key="3">
    <source>
        <dbReference type="Proteomes" id="UP001441944"/>
    </source>
</evidence>
<dbReference type="Proteomes" id="UP001441944">
    <property type="component" value="Unassembled WGS sequence"/>
</dbReference>
<accession>A0ABQ0AGT5</accession>
<dbReference type="InterPro" id="IPR015867">
    <property type="entry name" value="N-reg_PII/ATP_PRibTrfase_C"/>
</dbReference>
<dbReference type="Gene3D" id="3.30.70.120">
    <property type="match status" value="1"/>
</dbReference>
<protein>
    <submittedName>
        <fullName evidence="2">Uncharacterized protein</fullName>
    </submittedName>
</protein>
<gene>
    <name evidence="2" type="ORF">NBRC116598_05250</name>
</gene>
<proteinExistence type="predicted"/>
<feature type="region of interest" description="Disordered" evidence="1">
    <location>
        <begin position="119"/>
        <end position="141"/>
    </location>
</feature>
<reference evidence="2 3" key="1">
    <citation type="submission" date="2024-04" db="EMBL/GenBank/DDBJ databases">
        <title>Draft genome sequence of Pseudophaeobacter arcticus NBRC 116598.</title>
        <authorList>
            <person name="Miyakawa T."/>
            <person name="Kusuya Y."/>
            <person name="Miura T."/>
        </authorList>
    </citation>
    <scope>NUCLEOTIDE SEQUENCE [LARGE SCALE GENOMIC DNA]</scope>
    <source>
        <strain evidence="2 3">SU-CL00105</strain>
    </source>
</reference>
<sequence length="141" mass="15759">MGPEPSIEQGTRVLVQVPQEAAGRVLQAVLSQEPLHWGDYDQVAFTTCAGVQQFRTLPQARNRATDQAVAVACVELQIFVPKQGQALEPLLCAIYHAHPYEEPVIQLIAAARSLHRRGQDEANPNRFWNQETADWVPEAHR</sequence>
<organism evidence="2 3">
    <name type="scientific">Pseudophaeobacter arcticus</name>
    <dbReference type="NCBI Taxonomy" id="385492"/>
    <lineage>
        <taxon>Bacteria</taxon>
        <taxon>Pseudomonadati</taxon>
        <taxon>Pseudomonadota</taxon>
        <taxon>Alphaproteobacteria</taxon>
        <taxon>Rhodobacterales</taxon>
        <taxon>Paracoccaceae</taxon>
        <taxon>Pseudophaeobacter</taxon>
    </lineage>
</organism>
<evidence type="ECO:0000313" key="2">
    <source>
        <dbReference type="EMBL" id="GAA6195081.1"/>
    </source>
</evidence>